<protein>
    <submittedName>
        <fullName evidence="3">Zinc ribbon domain-containing protein</fullName>
    </submittedName>
</protein>
<gene>
    <name evidence="3" type="ORF">RFV38_13555</name>
</gene>
<organism evidence="3 4">
    <name type="scientific">Candidatus Cetobacterium colombiensis</name>
    <dbReference type="NCBI Taxonomy" id="3073100"/>
    <lineage>
        <taxon>Bacteria</taxon>
        <taxon>Fusobacteriati</taxon>
        <taxon>Fusobacteriota</taxon>
        <taxon>Fusobacteriia</taxon>
        <taxon>Fusobacteriales</taxon>
        <taxon>Fusobacteriaceae</taxon>
        <taxon>Cetobacterium</taxon>
    </lineage>
</organism>
<evidence type="ECO:0000313" key="4">
    <source>
        <dbReference type="Proteomes" id="UP001279681"/>
    </source>
</evidence>
<dbReference type="RefSeq" id="WP_320314828.1">
    <property type="nucleotide sequence ID" value="NZ_JAVIKH010000064.1"/>
</dbReference>
<sequence>QYKSMFLGKQVIKIDKWFPSSKTCSFCGAIKTELPLSSRVYKCDECNSEIDRDLNASINIRKVGRELLAY</sequence>
<keyword evidence="4" id="KW-1185">Reference proteome</keyword>
<feature type="non-terminal residue" evidence="3">
    <location>
        <position position="1"/>
    </location>
</feature>
<evidence type="ECO:0000256" key="1">
    <source>
        <dbReference type="ARBA" id="ARBA00023125"/>
    </source>
</evidence>
<reference evidence="4" key="1">
    <citation type="submission" date="2023-07" db="EMBL/GenBank/DDBJ databases">
        <authorList>
            <person name="Colorado M.A."/>
            <person name="Villamil L.M."/>
            <person name="Melo J.F."/>
            <person name="Rodriguez J.A."/>
            <person name="Ruiz R.Y."/>
        </authorList>
    </citation>
    <scope>NUCLEOTIDE SEQUENCE [LARGE SCALE GENOMIC DNA]</scope>
    <source>
        <strain evidence="4">C33</strain>
    </source>
</reference>
<feature type="domain" description="Cas12f1-like TNB" evidence="2">
    <location>
        <begin position="1"/>
        <end position="60"/>
    </location>
</feature>
<dbReference type="Pfam" id="PF07282">
    <property type="entry name" value="Cas12f1-like_TNB"/>
    <property type="match status" value="1"/>
</dbReference>
<evidence type="ECO:0000259" key="2">
    <source>
        <dbReference type="Pfam" id="PF07282"/>
    </source>
</evidence>
<proteinExistence type="predicted"/>
<comment type="caution">
    <text evidence="3">The sequence shown here is derived from an EMBL/GenBank/DDBJ whole genome shotgun (WGS) entry which is preliminary data.</text>
</comment>
<evidence type="ECO:0000313" key="3">
    <source>
        <dbReference type="EMBL" id="MDX8337505.1"/>
    </source>
</evidence>
<dbReference type="InterPro" id="IPR010095">
    <property type="entry name" value="Cas12f1-like_TNB"/>
</dbReference>
<accession>A0ABU4WEA8</accession>
<dbReference type="Proteomes" id="UP001279681">
    <property type="component" value="Unassembled WGS sequence"/>
</dbReference>
<keyword evidence="1" id="KW-0238">DNA-binding</keyword>
<name>A0ABU4WEA8_9FUSO</name>
<dbReference type="EMBL" id="JAVIKH010000064">
    <property type="protein sequence ID" value="MDX8337505.1"/>
    <property type="molecule type" value="Genomic_DNA"/>
</dbReference>